<name>A0ABR3IQP0_9AGAR</name>
<organism evidence="2 3">
    <name type="scientific">Hohenbuehelia grisea</name>
    <dbReference type="NCBI Taxonomy" id="104357"/>
    <lineage>
        <taxon>Eukaryota</taxon>
        <taxon>Fungi</taxon>
        <taxon>Dikarya</taxon>
        <taxon>Basidiomycota</taxon>
        <taxon>Agaricomycotina</taxon>
        <taxon>Agaricomycetes</taxon>
        <taxon>Agaricomycetidae</taxon>
        <taxon>Agaricales</taxon>
        <taxon>Pleurotineae</taxon>
        <taxon>Pleurotaceae</taxon>
        <taxon>Hohenbuehelia</taxon>
    </lineage>
</organism>
<evidence type="ECO:0000256" key="1">
    <source>
        <dbReference type="SAM" id="Phobius"/>
    </source>
</evidence>
<reference evidence="3" key="1">
    <citation type="submission" date="2024-06" db="EMBL/GenBank/DDBJ databases">
        <title>Multi-omics analyses provide insights into the biosynthesis of the anticancer antibiotic pleurotin in Hohenbuehelia grisea.</title>
        <authorList>
            <person name="Weaver J.A."/>
            <person name="Alberti F."/>
        </authorList>
    </citation>
    <scope>NUCLEOTIDE SEQUENCE [LARGE SCALE GENOMIC DNA]</scope>
    <source>
        <strain evidence="3">T-177</strain>
    </source>
</reference>
<keyword evidence="3" id="KW-1185">Reference proteome</keyword>
<dbReference type="PROSITE" id="PS51257">
    <property type="entry name" value="PROKAR_LIPOPROTEIN"/>
    <property type="match status" value="1"/>
</dbReference>
<accession>A0ABR3IQP0</accession>
<gene>
    <name evidence="2" type="ORF">HGRIS_014772</name>
</gene>
<dbReference type="EMBL" id="JASNQZ010000017">
    <property type="protein sequence ID" value="KAL0945617.1"/>
    <property type="molecule type" value="Genomic_DNA"/>
</dbReference>
<keyword evidence="1" id="KW-0812">Transmembrane</keyword>
<dbReference type="Proteomes" id="UP001556367">
    <property type="component" value="Unassembled WGS sequence"/>
</dbReference>
<feature type="transmembrane region" description="Helical" evidence="1">
    <location>
        <begin position="20"/>
        <end position="41"/>
    </location>
</feature>
<sequence length="285" mass="31638">MERPTRSQRSRRYCILHSSFRVFFCVIGALAACVYSFLALVGDTKIQTTGFLLRVQAGKKAANQVIYKVFSAVEAIAETSPPNTTSTGLPVTILVISLPRRTDRRADMERLRRAMGLDWTYLDATEGDDEQLRAIPQHVSQIRSSTSMAFSWPEDINDLANSPNLLPPYGYDMWTSGLLDGNGSAMNSAPSLPCATNDSDVPVATARLPQYRLLTLPRIACWHSHLGAIRSIANTTHTSPGESFGVILEDDIDVERDIYGQLQGLWPLLPAKWDIIFLGECWMNC</sequence>
<evidence type="ECO:0000313" key="2">
    <source>
        <dbReference type="EMBL" id="KAL0945617.1"/>
    </source>
</evidence>
<keyword evidence="1" id="KW-0472">Membrane</keyword>
<evidence type="ECO:0008006" key="4">
    <source>
        <dbReference type="Google" id="ProtNLM"/>
    </source>
</evidence>
<protein>
    <recommendedName>
        <fullName evidence="4">Glycosyltransferase family 25 protein</fullName>
    </recommendedName>
</protein>
<proteinExistence type="predicted"/>
<evidence type="ECO:0000313" key="3">
    <source>
        <dbReference type="Proteomes" id="UP001556367"/>
    </source>
</evidence>
<comment type="caution">
    <text evidence="2">The sequence shown here is derived from an EMBL/GenBank/DDBJ whole genome shotgun (WGS) entry which is preliminary data.</text>
</comment>
<keyword evidence="1" id="KW-1133">Transmembrane helix</keyword>